<protein>
    <recommendedName>
        <fullName evidence="3">Retrotransposon gag domain-containing protein</fullName>
    </recommendedName>
</protein>
<name>A0A6A6KZ62_HEVBR</name>
<evidence type="ECO:0000313" key="1">
    <source>
        <dbReference type="EMBL" id="KAF2293854.1"/>
    </source>
</evidence>
<sequence>MAGISLQYNDLATSRGHVGTSQAREFYNSGYNHSWSRFPKLDFPHFSGDDLESWLIKVEYYFEVIGTLMEKRVKITAMHLDGKAVQWHQGYVKVKCTKAYGRWDEYVQGLKARFGIQLPNNLTSKQFNEKRDNGLYFWCDEKFLPGHKWVHVAKKLRCDVEPVSGVSVEVTKGQNMQCHAKCNLSNGR</sequence>
<dbReference type="Proteomes" id="UP000467840">
    <property type="component" value="Chromosome 7"/>
</dbReference>
<gene>
    <name evidence="1" type="ORF">GH714_005121</name>
</gene>
<evidence type="ECO:0008006" key="3">
    <source>
        <dbReference type="Google" id="ProtNLM"/>
    </source>
</evidence>
<proteinExistence type="predicted"/>
<organism evidence="1 2">
    <name type="scientific">Hevea brasiliensis</name>
    <name type="common">Para rubber tree</name>
    <name type="synonym">Siphonia brasiliensis</name>
    <dbReference type="NCBI Taxonomy" id="3981"/>
    <lineage>
        <taxon>Eukaryota</taxon>
        <taxon>Viridiplantae</taxon>
        <taxon>Streptophyta</taxon>
        <taxon>Embryophyta</taxon>
        <taxon>Tracheophyta</taxon>
        <taxon>Spermatophyta</taxon>
        <taxon>Magnoliopsida</taxon>
        <taxon>eudicotyledons</taxon>
        <taxon>Gunneridae</taxon>
        <taxon>Pentapetalae</taxon>
        <taxon>rosids</taxon>
        <taxon>fabids</taxon>
        <taxon>Malpighiales</taxon>
        <taxon>Euphorbiaceae</taxon>
        <taxon>Crotonoideae</taxon>
        <taxon>Micrandreae</taxon>
        <taxon>Hevea</taxon>
    </lineage>
</organism>
<keyword evidence="2" id="KW-1185">Reference proteome</keyword>
<dbReference type="EMBL" id="JAAGAX010000013">
    <property type="protein sequence ID" value="KAF2293854.1"/>
    <property type="molecule type" value="Genomic_DNA"/>
</dbReference>
<evidence type="ECO:0000313" key="2">
    <source>
        <dbReference type="Proteomes" id="UP000467840"/>
    </source>
</evidence>
<comment type="caution">
    <text evidence="1">The sequence shown here is derived from an EMBL/GenBank/DDBJ whole genome shotgun (WGS) entry which is preliminary data.</text>
</comment>
<reference evidence="1 2" key="1">
    <citation type="journal article" date="2020" name="Mol. Plant">
        <title>The Chromosome-Based Rubber Tree Genome Provides New Insights into Spurge Genome Evolution and Rubber Biosynthesis.</title>
        <authorList>
            <person name="Liu J."/>
            <person name="Shi C."/>
            <person name="Shi C.C."/>
            <person name="Li W."/>
            <person name="Zhang Q.J."/>
            <person name="Zhang Y."/>
            <person name="Li K."/>
            <person name="Lu H.F."/>
            <person name="Shi C."/>
            <person name="Zhu S.T."/>
            <person name="Xiao Z.Y."/>
            <person name="Nan H."/>
            <person name="Yue Y."/>
            <person name="Zhu X.G."/>
            <person name="Wu Y."/>
            <person name="Hong X.N."/>
            <person name="Fan G.Y."/>
            <person name="Tong Y."/>
            <person name="Zhang D."/>
            <person name="Mao C.L."/>
            <person name="Liu Y.L."/>
            <person name="Hao S.J."/>
            <person name="Liu W.Q."/>
            <person name="Lv M.Q."/>
            <person name="Zhang H.B."/>
            <person name="Liu Y."/>
            <person name="Hu-Tang G.R."/>
            <person name="Wang J.P."/>
            <person name="Wang J.H."/>
            <person name="Sun Y.H."/>
            <person name="Ni S.B."/>
            <person name="Chen W.B."/>
            <person name="Zhang X.C."/>
            <person name="Jiao Y.N."/>
            <person name="Eichler E.E."/>
            <person name="Li G.H."/>
            <person name="Liu X."/>
            <person name="Gao L.Z."/>
        </authorList>
    </citation>
    <scope>NUCLEOTIDE SEQUENCE [LARGE SCALE GENOMIC DNA]</scope>
    <source>
        <strain evidence="2">cv. GT1</strain>
        <tissue evidence="1">Leaf</tissue>
    </source>
</reference>
<accession>A0A6A6KZ62</accession>
<dbReference type="AlphaFoldDB" id="A0A6A6KZ62"/>